<keyword evidence="2" id="KW-0813">Transport</keyword>
<evidence type="ECO:0000256" key="5">
    <source>
        <dbReference type="ARBA" id="ARBA00023010"/>
    </source>
</evidence>
<evidence type="ECO:0000313" key="11">
    <source>
        <dbReference type="Proteomes" id="UP001219518"/>
    </source>
</evidence>
<feature type="region of interest" description="Disordered" evidence="8">
    <location>
        <begin position="1724"/>
        <end position="1779"/>
    </location>
</feature>
<keyword evidence="7" id="KW-0539">Nucleus</keyword>
<dbReference type="InterPro" id="IPR044840">
    <property type="entry name" value="Nup188"/>
</dbReference>
<sequence>MSSTMTELKGGLIYNKQLWAVTGGTLLGTSVEAAGKQLKKARSQILSGISHYRPFNEDSEKKLKTCLDGKTLSFVVNIAKQLNLDALQAWDLMVFYLEHEFRGSEDNLESFLESEVRKEQLVKDICMFYWSERAFLLKCIGIYLAYWQDKEHPFSEVFTELLSELNPNAIFESLMKQLKLLTEQNAPTPTNLNSSTKTSIYSTMSDEWISIYLQEQLSVLHNLILFVDGYQCQWENILETLKLCKHPLLYRHKLKRQHLPLLQSITFSQVVLLLRMIDVSDLGFAKTLWLEDGLKLHSSLDTEMQELFKKEEHSPLLLAWMLFNFLGTSEEDFPKYRKYGVMATKLNVFLYLEKLLNEPMFKLEATKISEITYSTVYKLVDCLTSSFEPEMLQPRENLLSLCATLLHQPSTAEMFWNSDNDSGIRLTVDVALRRFPLEFESLVHIVTSLASASAKSCEEVLKMVSELNFLLEPLAPALLQLLSHSSGTVNSVCLTSTHRPLPHVDALVLHPGTVGTFVDQNPHSVCWKVKYSFWLAVHSAEASFLTQISLSSGGGVEPSVVSRALASVRCIAAVLESGCEIQPAEPAMVLPIELVFTILERFLLVSNPKSAMMAACLEVAASLVTEFPSDVTNKLRALDFLPTTQPDEGTVMTYISFAQGHFFNAGVFGRIVVNEERPVGSFPLIKAYLSFLQRLITSGCKEKEQQSVALSGLVYVILEVFPRCYEWGYAAMSERTQLSRLCLELFHHLISPAALSSESAASASEFEKLLAHICLYALLYTDNGHTLLRICAMGEAELKGQMLKQTSWLKGGGVELVDLVRLALSILIRVLLLKDSVKTGKDLAPTEQLIYASPNAKNSLQVVPNIAYYVYHCFNPNVPILAVKVLKRIALEVPMTLRACLAMDGDVIREAFVAKLDSPHQSMQLKVAILELITACIHTQPGATEAFFNIHHPEESKRLFSKDKTPNEDPSGCLTYACKLLAKAKDEPMLVRSMLYGAVVELMHALWMHHQKILLSFLREKKDFWADLCAPLFLPPSHKVRGYAQVLNIVSTEMYLFGSGVHKQLMEQMQKLFSDKNNYLVSWSKFITHSLCVEGSLNAKKTSDSAPASVDVVKPLYEDEVKERLALMTAWKDMLLVALGELSNVQELSLSEKQQSALASHVLTALEQEALRDASTTNKLSLRPAAVTMLAELLLILQAKWKSACFADCDTAVCQLQTILLRFSYDYHGLPPRTRTALLSSAIHSIKLLQTSLCRNEVAMEILVKATITMVSQELQAISISKNSENEGPSKLSVTLLQVLCEAISDAAVGPWTEHLSQSKIACRVIVSLSEVLCNQSNLQFAQSALYLLLSLAGSERNASLLNLNFVQDQLWLQLTPKEKLQLPNQPFQSPESWVNSPWSSVFCVGLEFVCAVLNHHGVKSLEAAVNFCAVQENALLDCLLLARHTLEPSALSLSEAALNLLLLLVQHSNQWRLQAFRTFSNLVRGVSMCLDISVGLLTRPHLISSTTEGAKHLSSALHGDSSELSVQITPKVSSASNKLMNMVILSSSFLLGLSPPVGALLCDRELDIEAWTPLVELSWSAPAQPGQRQNSHCLTLGTLLAAVNVFSFTATQHKTGNVAGRHGRSPLTRALRAASSPVRFAGTTPGSSSDQDAREVAGITAWTKSLDFDRAQLGLQKSLALLASQSLLLLRARDPRDQALLRRELSTEMSQYVELMRRTYGDKFDPVTDAPPERYLPTIDEKDEPARPAVVRSLQLSEDPKHTSTPSNESRKRSASSAHNVIYSCSDSDYLKLMAHIFQKVFRE</sequence>
<gene>
    <name evidence="10" type="ORF">KUF71_006175</name>
</gene>
<dbReference type="EMBL" id="JAHWGI010000516">
    <property type="protein sequence ID" value="KAK3916338.1"/>
    <property type="molecule type" value="Genomic_DNA"/>
</dbReference>
<dbReference type="GO" id="GO:0017056">
    <property type="term" value="F:structural constituent of nuclear pore"/>
    <property type="evidence" value="ECO:0007669"/>
    <property type="project" value="InterPro"/>
</dbReference>
<evidence type="ECO:0000256" key="7">
    <source>
        <dbReference type="ARBA" id="ARBA00023242"/>
    </source>
</evidence>
<dbReference type="GO" id="GO:0051028">
    <property type="term" value="P:mRNA transport"/>
    <property type="evidence" value="ECO:0007669"/>
    <property type="project" value="UniProtKB-KW"/>
</dbReference>
<evidence type="ECO:0000256" key="1">
    <source>
        <dbReference type="ARBA" id="ARBA00004567"/>
    </source>
</evidence>
<keyword evidence="3" id="KW-0509">mRNA transport</keyword>
<keyword evidence="11" id="KW-1185">Reference proteome</keyword>
<dbReference type="Proteomes" id="UP001219518">
    <property type="component" value="Unassembled WGS sequence"/>
</dbReference>
<protein>
    <submittedName>
        <fullName evidence="10">Nucleoporin NUP188-like protein</fullName>
    </submittedName>
</protein>
<comment type="subcellular location">
    <subcellularLocation>
        <location evidence="1">Nucleus</location>
        <location evidence="1">Nuclear pore complex</location>
    </subcellularLocation>
</comment>
<evidence type="ECO:0000256" key="6">
    <source>
        <dbReference type="ARBA" id="ARBA00023132"/>
    </source>
</evidence>
<feature type="domain" description="Nucleoporin Nup188 N-terminal subdomain III" evidence="9">
    <location>
        <begin position="556"/>
        <end position="949"/>
    </location>
</feature>
<dbReference type="GO" id="GO:0006606">
    <property type="term" value="P:protein import into nucleus"/>
    <property type="evidence" value="ECO:0007669"/>
    <property type="project" value="TreeGrafter"/>
</dbReference>
<keyword evidence="5" id="KW-0811">Translocation</keyword>
<dbReference type="GO" id="GO:0044611">
    <property type="term" value="C:nuclear pore inner ring"/>
    <property type="evidence" value="ECO:0007669"/>
    <property type="project" value="TreeGrafter"/>
</dbReference>
<keyword evidence="4" id="KW-0653">Protein transport</keyword>
<evidence type="ECO:0000256" key="8">
    <source>
        <dbReference type="SAM" id="MobiDB-lite"/>
    </source>
</evidence>
<dbReference type="PANTHER" id="PTHR31431:SF1">
    <property type="entry name" value="NUCLEOPORIN NUP188"/>
    <property type="match status" value="1"/>
</dbReference>
<reference evidence="10" key="1">
    <citation type="submission" date="2021-07" db="EMBL/GenBank/DDBJ databases">
        <authorList>
            <person name="Catto M.A."/>
            <person name="Jacobson A."/>
            <person name="Kennedy G."/>
            <person name="Labadie P."/>
            <person name="Hunt B.G."/>
            <person name="Srinivasan R."/>
        </authorList>
    </citation>
    <scope>NUCLEOTIDE SEQUENCE</scope>
    <source>
        <strain evidence="10">PL_HMW_Pooled</strain>
        <tissue evidence="10">Head</tissue>
    </source>
</reference>
<evidence type="ECO:0000256" key="3">
    <source>
        <dbReference type="ARBA" id="ARBA00022816"/>
    </source>
</evidence>
<reference evidence="10" key="2">
    <citation type="journal article" date="2023" name="BMC Genomics">
        <title>Pest status, molecular evolution, and epigenetic factors derived from the genome assembly of Frankliniella fusca, a thysanopteran phytovirus vector.</title>
        <authorList>
            <person name="Catto M.A."/>
            <person name="Labadie P.E."/>
            <person name="Jacobson A.L."/>
            <person name="Kennedy G.G."/>
            <person name="Srinivasan R."/>
            <person name="Hunt B.G."/>
        </authorList>
    </citation>
    <scope>NUCLEOTIDE SEQUENCE</scope>
    <source>
        <strain evidence="10">PL_HMW_Pooled</strain>
    </source>
</reference>
<evidence type="ECO:0000259" key="9">
    <source>
        <dbReference type="Pfam" id="PF21093"/>
    </source>
</evidence>
<keyword evidence="6" id="KW-0906">Nuclear pore complex</keyword>
<comment type="caution">
    <text evidence="10">The sequence shown here is derived from an EMBL/GenBank/DDBJ whole genome shotgun (WGS) entry which is preliminary data.</text>
</comment>
<dbReference type="InterPro" id="IPR048883">
    <property type="entry name" value="Nup188_N-subdom_III"/>
</dbReference>
<dbReference type="Pfam" id="PF21093">
    <property type="entry name" value="Nup188_N-subdom_III"/>
    <property type="match status" value="1"/>
</dbReference>
<evidence type="ECO:0000256" key="2">
    <source>
        <dbReference type="ARBA" id="ARBA00022448"/>
    </source>
</evidence>
<evidence type="ECO:0000256" key="4">
    <source>
        <dbReference type="ARBA" id="ARBA00022927"/>
    </source>
</evidence>
<name>A0AAE1LE59_9NEOP</name>
<dbReference type="GO" id="GO:0006405">
    <property type="term" value="P:RNA export from nucleus"/>
    <property type="evidence" value="ECO:0007669"/>
    <property type="project" value="TreeGrafter"/>
</dbReference>
<proteinExistence type="predicted"/>
<accession>A0AAE1LE59</accession>
<organism evidence="10 11">
    <name type="scientific">Frankliniella fusca</name>
    <dbReference type="NCBI Taxonomy" id="407009"/>
    <lineage>
        <taxon>Eukaryota</taxon>
        <taxon>Metazoa</taxon>
        <taxon>Ecdysozoa</taxon>
        <taxon>Arthropoda</taxon>
        <taxon>Hexapoda</taxon>
        <taxon>Insecta</taxon>
        <taxon>Pterygota</taxon>
        <taxon>Neoptera</taxon>
        <taxon>Paraneoptera</taxon>
        <taxon>Thysanoptera</taxon>
        <taxon>Terebrantia</taxon>
        <taxon>Thripoidea</taxon>
        <taxon>Thripidae</taxon>
        <taxon>Frankliniella</taxon>
    </lineage>
</organism>
<dbReference type="PANTHER" id="PTHR31431">
    <property type="entry name" value="NUCLEOPORIN NUP188 HOMOLOG"/>
    <property type="match status" value="1"/>
</dbReference>
<evidence type="ECO:0000313" key="10">
    <source>
        <dbReference type="EMBL" id="KAK3916338.1"/>
    </source>
</evidence>